<dbReference type="Proteomes" id="UP000765507">
    <property type="component" value="Unassembled WGS sequence"/>
</dbReference>
<dbReference type="OrthoDB" id="8960581at2759"/>
<sequence>HPSVSSQPSFHPHLCPSLHPWPLWDGPRSRTCPLSNPSLPSPGVAEMEKLKDTFSNVIFSLEQKGMAKVPYQVAVPKAVVQIQPELAQLKP</sequence>
<keyword evidence="2" id="KW-1185">Reference proteome</keyword>
<protein>
    <submittedName>
        <fullName evidence="1">Uncharacterized protein</fullName>
    </submittedName>
</protein>
<comment type="caution">
    <text evidence="1">The sequence shown here is derived from an EMBL/GenBank/DDBJ whole genome shotgun (WGS) entry which is preliminary data.</text>
</comment>
<reference evidence="1 2" key="1">
    <citation type="journal article" date="2020" name="G3 (Bethesda)">
        <title>Draft Genome of the Common Snapping Turtle, Chelydra serpentina, a Model for Phenotypic Plasticity in Reptiles.</title>
        <authorList>
            <person name="Das D."/>
            <person name="Singh S.K."/>
            <person name="Bierstedt J."/>
            <person name="Erickson A."/>
            <person name="Galli G.L.J."/>
            <person name="Crossley D.A. 2nd"/>
            <person name="Rhen T."/>
        </authorList>
    </citation>
    <scope>NUCLEOTIDE SEQUENCE [LARGE SCALE GENOMIC DNA]</scope>
    <source>
        <strain evidence="1">KW</strain>
    </source>
</reference>
<dbReference type="EMBL" id="JAHGAV010000962">
    <property type="protein sequence ID" value="KAG6923152.1"/>
    <property type="molecule type" value="Genomic_DNA"/>
</dbReference>
<proteinExistence type="predicted"/>
<evidence type="ECO:0000313" key="1">
    <source>
        <dbReference type="EMBL" id="KAG6923152.1"/>
    </source>
</evidence>
<organism evidence="1 2">
    <name type="scientific">Chelydra serpentina</name>
    <name type="common">Snapping turtle</name>
    <name type="synonym">Testudo serpentina</name>
    <dbReference type="NCBI Taxonomy" id="8475"/>
    <lineage>
        <taxon>Eukaryota</taxon>
        <taxon>Metazoa</taxon>
        <taxon>Chordata</taxon>
        <taxon>Craniata</taxon>
        <taxon>Vertebrata</taxon>
        <taxon>Euteleostomi</taxon>
        <taxon>Archelosauria</taxon>
        <taxon>Testudinata</taxon>
        <taxon>Testudines</taxon>
        <taxon>Cryptodira</taxon>
        <taxon>Durocryptodira</taxon>
        <taxon>Americhelydia</taxon>
        <taxon>Chelydroidea</taxon>
        <taxon>Chelydridae</taxon>
        <taxon>Chelydra</taxon>
    </lineage>
</organism>
<name>A0A8T1S1Y7_CHESE</name>
<evidence type="ECO:0000313" key="2">
    <source>
        <dbReference type="Proteomes" id="UP000765507"/>
    </source>
</evidence>
<feature type="non-terminal residue" evidence="1">
    <location>
        <position position="1"/>
    </location>
</feature>
<gene>
    <name evidence="1" type="ORF">G0U57_021402</name>
</gene>
<feature type="non-terminal residue" evidence="1">
    <location>
        <position position="91"/>
    </location>
</feature>
<accession>A0A8T1S1Y7</accession>
<dbReference type="AlphaFoldDB" id="A0A8T1S1Y7"/>